<dbReference type="PANTHER" id="PTHR43649">
    <property type="entry name" value="ARABINOSE-BINDING PROTEIN-RELATED"/>
    <property type="match status" value="1"/>
</dbReference>
<protein>
    <submittedName>
        <fullName evidence="2">Extracellular solute-binding protein</fullName>
    </submittedName>
</protein>
<organism evidence="2 3">
    <name type="scientific">Paenibacillus pinisoli</name>
    <dbReference type="NCBI Taxonomy" id="1276110"/>
    <lineage>
        <taxon>Bacteria</taxon>
        <taxon>Bacillati</taxon>
        <taxon>Bacillota</taxon>
        <taxon>Bacilli</taxon>
        <taxon>Bacillales</taxon>
        <taxon>Paenibacillaceae</taxon>
        <taxon>Paenibacillus</taxon>
    </lineage>
</organism>
<dbReference type="OrthoDB" id="9798191at2"/>
<feature type="compositionally biased region" description="Low complexity" evidence="1">
    <location>
        <begin position="56"/>
        <end position="74"/>
    </location>
</feature>
<gene>
    <name evidence="2" type="ORF">D3P09_08780</name>
</gene>
<dbReference type="InterPro" id="IPR050490">
    <property type="entry name" value="Bact_solute-bd_prot1"/>
</dbReference>
<evidence type="ECO:0000313" key="3">
    <source>
        <dbReference type="Proteomes" id="UP000267798"/>
    </source>
</evidence>
<keyword evidence="3" id="KW-1185">Reference proteome</keyword>
<accession>A0A3A6PGX9</accession>
<dbReference type="Pfam" id="PF13416">
    <property type="entry name" value="SBP_bac_8"/>
    <property type="match status" value="1"/>
</dbReference>
<dbReference type="PANTHER" id="PTHR43649:SF14">
    <property type="entry name" value="BLR3389 PROTEIN"/>
    <property type="match status" value="1"/>
</dbReference>
<name>A0A3A6PGX9_9BACL</name>
<feature type="region of interest" description="Disordered" evidence="1">
    <location>
        <begin position="56"/>
        <end position="79"/>
    </location>
</feature>
<evidence type="ECO:0000256" key="1">
    <source>
        <dbReference type="SAM" id="MobiDB-lite"/>
    </source>
</evidence>
<dbReference type="EMBL" id="QXQB01000002">
    <property type="protein sequence ID" value="RJX39510.1"/>
    <property type="molecule type" value="Genomic_DNA"/>
</dbReference>
<dbReference type="SUPFAM" id="SSF53850">
    <property type="entry name" value="Periplasmic binding protein-like II"/>
    <property type="match status" value="1"/>
</dbReference>
<comment type="caution">
    <text evidence="2">The sequence shown here is derived from an EMBL/GenBank/DDBJ whole genome shotgun (WGS) entry which is preliminary data.</text>
</comment>
<dbReference type="AlphaFoldDB" id="A0A3A6PGX9"/>
<dbReference type="InterPro" id="IPR006059">
    <property type="entry name" value="SBP"/>
</dbReference>
<dbReference type="Proteomes" id="UP000267798">
    <property type="component" value="Unassembled WGS sequence"/>
</dbReference>
<sequence>MKHIFVEIFRAIMSAEQDNSLFNNRKGGVSMKKWLTICAAVILVFTMAACGNKNTNNGNNPTNSPSNAPETTPSADNGTPEQITLKFFSALADRSNGMGKIEQAIIDSYMQENPNVKIEVEALQDEPYKAKAKVYASTESLPDIIQSWGQPSFIKPLIDSGMLLELNPSDFESSGFIAGSTDGFSQDGKLYGLPRNTDFLVLYYNKKLFDDNGIAVPATVADLVEVSKQFRAKGINPITTNAMEGWSLPIWFEYAQQRTSGDFNKIDAVLNGEGTFSGNADFLAAAQSILDLADAKAFADGFLTADYGTSRNLFGQGQAAMYVMGNWEAGLATDENFPAEFRDNVGAISYPTSDKGKASDLAAWFGGGYSISKSTKHPEEAVKFMQYFFKPENWAKQLWQTGSGTPAQKFDEFLTGEESALQKGLVDVFGSTTSASNTPFHDLGTDEYKTKVMEAHQKLFGKAISPEDFLKELDAAVALLP</sequence>
<reference evidence="2 3" key="1">
    <citation type="submission" date="2018-09" db="EMBL/GenBank/DDBJ databases">
        <title>Paenibacillus aracenensis nov. sp. isolated from a cave in southern Spain.</title>
        <authorList>
            <person name="Jurado V."/>
            <person name="Gutierrez-Patricio S."/>
            <person name="Gonzalez-Pimentel J.L."/>
            <person name="Miller A.Z."/>
            <person name="Laiz L."/>
            <person name="Saiz-Jimenez C."/>
        </authorList>
    </citation>
    <scope>NUCLEOTIDE SEQUENCE [LARGE SCALE GENOMIC DNA]</scope>
    <source>
        <strain evidence="2 3">JCM 19203</strain>
    </source>
</reference>
<evidence type="ECO:0000313" key="2">
    <source>
        <dbReference type="EMBL" id="RJX39510.1"/>
    </source>
</evidence>
<dbReference type="Gene3D" id="3.40.190.10">
    <property type="entry name" value="Periplasmic binding protein-like II"/>
    <property type="match status" value="2"/>
</dbReference>
<proteinExistence type="predicted"/>